<dbReference type="Gene3D" id="3.40.50.1010">
    <property type="entry name" value="5'-nuclease"/>
    <property type="match status" value="1"/>
</dbReference>
<accession>A0A1Y1QAZ3</accession>
<dbReference type="AlphaFoldDB" id="A0A1Y1QAZ3"/>
<dbReference type="GO" id="GO:0004540">
    <property type="term" value="F:RNA nuclease activity"/>
    <property type="evidence" value="ECO:0007669"/>
    <property type="project" value="InterPro"/>
</dbReference>
<dbReference type="EMBL" id="MTEJ01000550">
    <property type="protein sequence ID" value="OQX01736.1"/>
    <property type="molecule type" value="Genomic_DNA"/>
</dbReference>
<dbReference type="CDD" id="cd18722">
    <property type="entry name" value="PIN_NicB-like"/>
    <property type="match status" value="1"/>
</dbReference>
<dbReference type="InterPro" id="IPR021139">
    <property type="entry name" value="NYN"/>
</dbReference>
<dbReference type="Proteomes" id="UP000192491">
    <property type="component" value="Unassembled WGS sequence"/>
</dbReference>
<proteinExistence type="predicted"/>
<evidence type="ECO:0000313" key="3">
    <source>
        <dbReference type="Proteomes" id="UP000192491"/>
    </source>
</evidence>
<evidence type="ECO:0000259" key="1">
    <source>
        <dbReference type="Pfam" id="PF01936"/>
    </source>
</evidence>
<protein>
    <recommendedName>
        <fullName evidence="1">NYN domain-containing protein</fullName>
    </recommendedName>
</protein>
<comment type="caution">
    <text evidence="2">The sequence shown here is derived from an EMBL/GenBank/DDBJ whole genome shotgun (WGS) entry which is preliminary data.</text>
</comment>
<dbReference type="Pfam" id="PF01936">
    <property type="entry name" value="NYN"/>
    <property type="match status" value="1"/>
</dbReference>
<sequence>MKTTLYIDGFNLYYGVLKGSPYKWLDVVKLFTHICQEQNPDADIVAVKFFTAPVKGKIATRGEQAVLSQNAYHKALRTLYPDLFQVIEGYFILEAGGMPRYQNPLVKTDRVNVWRLEEKKTDVNIALHLYRDAYKGMEQLVLVSNDSDIVPALEAIQEDFQQAITAAIMPRLKPTGGEARPPNAELSKLSHWTRHYILEEELKACQLPNMIQTKKKAVYKPDYW</sequence>
<gene>
    <name evidence="2" type="ORF">BWK73_45135</name>
</gene>
<organism evidence="2 3">
    <name type="scientific">Thiothrix lacustris</name>
    <dbReference type="NCBI Taxonomy" id="525917"/>
    <lineage>
        <taxon>Bacteria</taxon>
        <taxon>Pseudomonadati</taxon>
        <taxon>Pseudomonadota</taxon>
        <taxon>Gammaproteobacteria</taxon>
        <taxon>Thiotrichales</taxon>
        <taxon>Thiotrichaceae</taxon>
        <taxon>Thiothrix</taxon>
    </lineage>
</organism>
<feature type="domain" description="NYN" evidence="1">
    <location>
        <begin position="2"/>
        <end position="159"/>
    </location>
</feature>
<name>A0A1Y1QAZ3_9GAMM</name>
<reference evidence="2 3" key="1">
    <citation type="submission" date="2017-01" db="EMBL/GenBank/DDBJ databases">
        <title>Novel large sulfur bacteria in the metagenomes of groundwater-fed chemosynthetic microbial mats in the Lake Huron basin.</title>
        <authorList>
            <person name="Sharrar A.M."/>
            <person name="Flood B.E."/>
            <person name="Bailey J.V."/>
            <person name="Jones D.S."/>
            <person name="Biddanda B."/>
            <person name="Ruberg S.A."/>
            <person name="Marcus D.N."/>
            <person name="Dick G.J."/>
        </authorList>
    </citation>
    <scope>NUCLEOTIDE SEQUENCE [LARGE SCALE GENOMIC DNA]</scope>
    <source>
        <strain evidence="2">A8</strain>
    </source>
</reference>
<evidence type="ECO:0000313" key="2">
    <source>
        <dbReference type="EMBL" id="OQX01736.1"/>
    </source>
</evidence>